<dbReference type="BioCyc" id="PMAR862515-HMP:GMOO-2076-MONOMER"/>
<evidence type="ECO:0000313" key="2">
    <source>
        <dbReference type="Proteomes" id="UP000004394"/>
    </source>
</evidence>
<reference evidence="1" key="1">
    <citation type="submission" date="2010-07" db="EMBL/GenBank/DDBJ databases">
        <authorList>
            <person name="Muzny D."/>
            <person name="Qin X."/>
            <person name="Deng J."/>
            <person name="Jiang H."/>
            <person name="Liu Y."/>
            <person name="Qu J."/>
            <person name="Song X.-Z."/>
            <person name="Zhang L."/>
            <person name="Thornton R."/>
            <person name="Coyle M."/>
            <person name="Francisco L."/>
            <person name="Jackson L."/>
            <person name="Javaid M."/>
            <person name="Korchina V."/>
            <person name="Kovar C."/>
            <person name="Mata R."/>
            <person name="Mathew T."/>
            <person name="Ngo R."/>
            <person name="Nguyen L."/>
            <person name="Nguyen N."/>
            <person name="Okwuonu G."/>
            <person name="Ongeri F."/>
            <person name="Pham C."/>
            <person name="Simmons D."/>
            <person name="Wilczek-Boney K."/>
            <person name="Hale W."/>
            <person name="Jakkamsetti A."/>
            <person name="Pham P."/>
            <person name="Ruth R."/>
            <person name="San Lucas F."/>
            <person name="Warren J."/>
            <person name="Zhang J."/>
            <person name="Zhao Z."/>
            <person name="Zhou C."/>
            <person name="Zhu D."/>
            <person name="Lee S."/>
            <person name="Bess C."/>
            <person name="Blankenburg K."/>
            <person name="Forbes L."/>
            <person name="Fu Q."/>
            <person name="Gubbala S."/>
            <person name="Hirani K."/>
            <person name="Jayaseelan J.C."/>
            <person name="Lara F."/>
            <person name="Munidasa M."/>
            <person name="Palculict T."/>
            <person name="Patil S."/>
            <person name="Pu L.-L."/>
            <person name="Saada N."/>
            <person name="Tang L."/>
            <person name="Weissenberger G."/>
            <person name="Zhu Y."/>
            <person name="Hemphill L."/>
            <person name="Shang Y."/>
            <person name="Youmans B."/>
            <person name="Ayvaz T."/>
            <person name="Ross M."/>
            <person name="Santibanez J."/>
            <person name="Aqrawi P."/>
            <person name="Gross S."/>
            <person name="Joshi V."/>
            <person name="Fowler G."/>
            <person name="Nazareth L."/>
            <person name="Reid J."/>
            <person name="Worley K."/>
            <person name="Petrosino J."/>
            <person name="Highlander S."/>
            <person name="Gibbs R."/>
        </authorList>
    </citation>
    <scope>NUCLEOTIDE SEQUENCE [LARGE SCALE GENOMIC DNA]</scope>
    <source>
        <strain evidence="1">DSM 16973</strain>
    </source>
</reference>
<dbReference type="AlphaFoldDB" id="E0NV43"/>
<dbReference type="EMBL" id="AEEI01000056">
    <property type="protein sequence ID" value="EFM01041.1"/>
    <property type="molecule type" value="Genomic_DNA"/>
</dbReference>
<evidence type="ECO:0000313" key="1">
    <source>
        <dbReference type="EMBL" id="EFM01041.1"/>
    </source>
</evidence>
<keyword evidence="2" id="KW-1185">Reference proteome</keyword>
<comment type="caution">
    <text evidence="1">The sequence shown here is derived from an EMBL/GenBank/DDBJ whole genome shotgun (WGS) entry which is preliminary data.</text>
</comment>
<gene>
    <name evidence="1" type="ORF">HMPREF0658_2048</name>
</gene>
<accession>E0NV43</accession>
<dbReference type="STRING" id="862515.HMPREF0658_2048"/>
<name>E0NV43_9BACT</name>
<dbReference type="HOGENOM" id="CLU_3046577_0_0_10"/>
<dbReference type="Proteomes" id="UP000004394">
    <property type="component" value="Unassembled WGS sequence"/>
</dbReference>
<sequence length="54" mass="6268">MQIATDYNIEVLTISAMDESVSDSFAEVSSWCVFVYLYILRKEEVIQNKNIITF</sequence>
<proteinExistence type="predicted"/>
<protein>
    <submittedName>
        <fullName evidence="1">Uncharacterized protein</fullName>
    </submittedName>
</protein>
<organism evidence="1 2">
    <name type="scientific">Hoylesella marshii DSM 16973 = JCM 13450</name>
    <dbReference type="NCBI Taxonomy" id="862515"/>
    <lineage>
        <taxon>Bacteria</taxon>
        <taxon>Pseudomonadati</taxon>
        <taxon>Bacteroidota</taxon>
        <taxon>Bacteroidia</taxon>
        <taxon>Bacteroidales</taxon>
        <taxon>Prevotellaceae</taxon>
        <taxon>Hoylesella</taxon>
    </lineage>
</organism>